<gene>
    <name evidence="2" type="ORF">UV8b_06193</name>
</gene>
<dbReference type="Proteomes" id="UP000027002">
    <property type="component" value="Chromosome 5"/>
</dbReference>
<organism evidence="2 3">
    <name type="scientific">Ustilaginoidea virens</name>
    <name type="common">Rice false smut fungus</name>
    <name type="synonym">Villosiclava virens</name>
    <dbReference type="NCBI Taxonomy" id="1159556"/>
    <lineage>
        <taxon>Eukaryota</taxon>
        <taxon>Fungi</taxon>
        <taxon>Dikarya</taxon>
        <taxon>Ascomycota</taxon>
        <taxon>Pezizomycotina</taxon>
        <taxon>Sordariomycetes</taxon>
        <taxon>Hypocreomycetidae</taxon>
        <taxon>Hypocreales</taxon>
        <taxon>Clavicipitaceae</taxon>
        <taxon>Ustilaginoidea</taxon>
    </lineage>
</organism>
<reference evidence="2" key="1">
    <citation type="submission" date="2020-03" db="EMBL/GenBank/DDBJ databases">
        <title>A mixture of massive structural variations and highly conserved coding sequences in Ustilaginoidea virens genome.</title>
        <authorList>
            <person name="Zhang K."/>
            <person name="Zhao Z."/>
            <person name="Zhang Z."/>
            <person name="Li Y."/>
            <person name="Hsiang T."/>
            <person name="Sun W."/>
        </authorList>
    </citation>
    <scope>NUCLEOTIDE SEQUENCE</scope>
    <source>
        <strain evidence="2">UV-8b</strain>
    </source>
</reference>
<feature type="region of interest" description="Disordered" evidence="1">
    <location>
        <begin position="80"/>
        <end position="125"/>
    </location>
</feature>
<evidence type="ECO:0000313" key="2">
    <source>
        <dbReference type="EMBL" id="QUC21952.1"/>
    </source>
</evidence>
<keyword evidence="3" id="KW-1185">Reference proteome</keyword>
<protein>
    <submittedName>
        <fullName evidence="2">Uncharacterized protein</fullName>
    </submittedName>
</protein>
<dbReference type="EMBL" id="CP072757">
    <property type="protein sequence ID" value="QUC21952.1"/>
    <property type="molecule type" value="Genomic_DNA"/>
</dbReference>
<dbReference type="KEGG" id="uvi:66066970"/>
<dbReference type="RefSeq" id="XP_042999625.1">
    <property type="nucleotide sequence ID" value="XM_043143690.1"/>
</dbReference>
<name>A0A8E5MJT2_USTVR</name>
<accession>A0A8E5MJT2</accession>
<evidence type="ECO:0000313" key="3">
    <source>
        <dbReference type="Proteomes" id="UP000027002"/>
    </source>
</evidence>
<sequence>MIVQLLDHAVDQVAISVLLFQRHALVDRPTGTRLLSPAAYFCEELVAREVHAEVGATQRTATCCVARGDRCGLDADADAVRETQKGRHEQQAEQREDVGLQRCRGRGEAKDHPEGFDQRHRSTKD</sequence>
<evidence type="ECO:0000256" key="1">
    <source>
        <dbReference type="SAM" id="MobiDB-lite"/>
    </source>
</evidence>
<dbReference type="AlphaFoldDB" id="A0A8E5MJT2"/>
<dbReference type="GeneID" id="66066970"/>
<proteinExistence type="predicted"/>